<evidence type="ECO:0000256" key="1">
    <source>
        <dbReference type="SAM" id="Phobius"/>
    </source>
</evidence>
<dbReference type="InterPro" id="IPR029058">
    <property type="entry name" value="AB_hydrolase_fold"/>
</dbReference>
<proteinExistence type="predicted"/>
<keyword evidence="1" id="KW-1133">Transmembrane helix</keyword>
<feature type="transmembrane region" description="Helical" evidence="1">
    <location>
        <begin position="12"/>
        <end position="33"/>
    </location>
</feature>
<evidence type="ECO:0000313" key="3">
    <source>
        <dbReference type="EMBL" id="MBO1318578.1"/>
    </source>
</evidence>
<dbReference type="Gene3D" id="3.40.50.1820">
    <property type="entry name" value="alpha/beta hydrolase"/>
    <property type="match status" value="1"/>
</dbReference>
<dbReference type="GO" id="GO:0016787">
    <property type="term" value="F:hydrolase activity"/>
    <property type="evidence" value="ECO:0007669"/>
    <property type="project" value="UniProtKB-KW"/>
</dbReference>
<keyword evidence="4" id="KW-1185">Reference proteome</keyword>
<dbReference type="SUPFAM" id="SSF53474">
    <property type="entry name" value="alpha/beta-Hydrolases"/>
    <property type="match status" value="1"/>
</dbReference>
<name>A0A8J7U3I1_9BACT</name>
<protein>
    <submittedName>
        <fullName evidence="2">Alpha/beta hydrolase</fullName>
    </submittedName>
</protein>
<keyword evidence="1" id="KW-0472">Membrane</keyword>
<dbReference type="EMBL" id="JAFREP010000002">
    <property type="protein sequence ID" value="MBO1317271.1"/>
    <property type="molecule type" value="Genomic_DNA"/>
</dbReference>
<evidence type="ECO:0000313" key="2">
    <source>
        <dbReference type="EMBL" id="MBO1317271.1"/>
    </source>
</evidence>
<sequence length="276" mass="30476">MTPIMTQLISLLLQGLRLTAIAVAIFMAVLFFAQRYLIFPAPREPLPNPLPADVTRIELGQTYGLFLNAAKTEHDRRPLIIFAHGNAECAHHWIDSFRWYREQGISVLLLEFPGYAAAGGSPSFDSLREAVLSGYDTMVARADIDPAAVIAYGRSIGGGPIGLLAEERPVAALILESSFASLKDLVYHHRNPGFLLRDRFDNGPIVAALEIPVLLVHGTQDRIIPIKFAHQLRDLAADATFHELACDHNNCPPPLSYVRKFLHEKTAIRLAENPDG</sequence>
<keyword evidence="2" id="KW-0378">Hydrolase</keyword>
<organism evidence="2 4">
    <name type="scientific">Acanthopleuribacter pedis</name>
    <dbReference type="NCBI Taxonomy" id="442870"/>
    <lineage>
        <taxon>Bacteria</taxon>
        <taxon>Pseudomonadati</taxon>
        <taxon>Acidobacteriota</taxon>
        <taxon>Holophagae</taxon>
        <taxon>Acanthopleuribacterales</taxon>
        <taxon>Acanthopleuribacteraceae</taxon>
        <taxon>Acanthopleuribacter</taxon>
    </lineage>
</organism>
<gene>
    <name evidence="2" type="ORF">J3U88_02280</name>
    <name evidence="3" type="ORF">J3U88_08920</name>
</gene>
<dbReference type="PANTHER" id="PTHR12277">
    <property type="entry name" value="ALPHA/BETA HYDROLASE DOMAIN-CONTAINING PROTEIN"/>
    <property type="match status" value="1"/>
</dbReference>
<accession>A0A8J7U3I1</accession>
<dbReference type="EMBL" id="JAFREP010000006">
    <property type="protein sequence ID" value="MBO1318578.1"/>
    <property type="molecule type" value="Genomic_DNA"/>
</dbReference>
<comment type="caution">
    <text evidence="2">The sequence shown here is derived from an EMBL/GenBank/DDBJ whole genome shotgun (WGS) entry which is preliminary data.</text>
</comment>
<dbReference type="Proteomes" id="UP000664417">
    <property type="component" value="Unassembled WGS sequence"/>
</dbReference>
<dbReference type="PANTHER" id="PTHR12277:SF79">
    <property type="entry name" value="XAA-PRO DIPEPTIDYL-PEPTIDASE-RELATED"/>
    <property type="match status" value="1"/>
</dbReference>
<dbReference type="AlphaFoldDB" id="A0A8J7U3I1"/>
<reference evidence="2" key="1">
    <citation type="submission" date="2021-03" db="EMBL/GenBank/DDBJ databases">
        <authorList>
            <person name="Wang G."/>
        </authorList>
    </citation>
    <scope>NUCLEOTIDE SEQUENCE</scope>
    <source>
        <strain evidence="2">KCTC 12899</strain>
    </source>
</reference>
<evidence type="ECO:0000313" key="4">
    <source>
        <dbReference type="Proteomes" id="UP000664417"/>
    </source>
</evidence>
<keyword evidence="1" id="KW-0812">Transmembrane</keyword>